<dbReference type="Gene3D" id="1.20.1250.10">
    <property type="match status" value="1"/>
</dbReference>
<gene>
    <name evidence="1" type="ORF">N339_01496</name>
</gene>
<dbReference type="GO" id="GO:0008083">
    <property type="term" value="F:growth factor activity"/>
    <property type="evidence" value="ECO:0007669"/>
    <property type="project" value="InterPro"/>
</dbReference>
<evidence type="ECO:0000313" key="2">
    <source>
        <dbReference type="Proteomes" id="UP000053149"/>
    </source>
</evidence>
<dbReference type="InterPro" id="IPR009079">
    <property type="entry name" value="4_helix_cytokine-like_core"/>
</dbReference>
<dbReference type="GO" id="GO:0006955">
    <property type="term" value="P:immune response"/>
    <property type="evidence" value="ECO:0007669"/>
    <property type="project" value="InterPro"/>
</dbReference>
<protein>
    <recommendedName>
        <fullName evidence="3">Interleukin-4</fullName>
    </recommendedName>
</protein>
<dbReference type="EMBL" id="KL244870">
    <property type="protein sequence ID" value="KFV14133.1"/>
    <property type="molecule type" value="Genomic_DNA"/>
</dbReference>
<accession>A0A093CI62</accession>
<feature type="non-terminal residue" evidence="1">
    <location>
        <position position="80"/>
    </location>
</feature>
<organism evidence="1 2">
    <name type="scientific">Pterocles gutturalis</name>
    <name type="common">yellow-throated sandgrouse</name>
    <dbReference type="NCBI Taxonomy" id="240206"/>
    <lineage>
        <taxon>Eukaryota</taxon>
        <taxon>Metazoa</taxon>
        <taxon>Chordata</taxon>
        <taxon>Craniata</taxon>
        <taxon>Vertebrata</taxon>
        <taxon>Euteleostomi</taxon>
        <taxon>Archelosauria</taxon>
        <taxon>Archosauria</taxon>
        <taxon>Dinosauria</taxon>
        <taxon>Saurischia</taxon>
        <taxon>Theropoda</taxon>
        <taxon>Coelurosauria</taxon>
        <taxon>Aves</taxon>
        <taxon>Neognathae</taxon>
        <taxon>Neoaves</taxon>
        <taxon>Columbimorphae</taxon>
        <taxon>Pterocliformes</taxon>
        <taxon>Pteroclidae</taxon>
        <taxon>Pterocles</taxon>
    </lineage>
</organism>
<keyword evidence="2" id="KW-1185">Reference proteome</keyword>
<name>A0A093CI62_9AVES</name>
<dbReference type="PANTHER" id="PTHR47401:SF1">
    <property type="entry name" value="INTERLEUKIN-4"/>
    <property type="match status" value="1"/>
</dbReference>
<dbReference type="InterPro" id="IPR002354">
    <property type="entry name" value="IL-4"/>
</dbReference>
<reference evidence="1 2" key="1">
    <citation type="submission" date="2014-04" db="EMBL/GenBank/DDBJ databases">
        <title>Genome evolution of avian class.</title>
        <authorList>
            <person name="Zhang G."/>
            <person name="Li C."/>
        </authorList>
    </citation>
    <scope>NUCLEOTIDE SEQUENCE [LARGE SCALE GENOMIC DNA]</scope>
    <source>
        <strain evidence="1">BGI_N339</strain>
    </source>
</reference>
<sequence length="80" mass="8855">VSCDKMNVTNIFAGNKEDDDMEVLCKATTIAWEGRSCHMHLEGIYVNLLALLRRQSPEHQAPCPVAAGNTTSLNAFFMDL</sequence>
<evidence type="ECO:0008006" key="3">
    <source>
        <dbReference type="Google" id="ProtNLM"/>
    </source>
</evidence>
<dbReference type="Pfam" id="PF00727">
    <property type="entry name" value="IL4"/>
    <property type="match status" value="1"/>
</dbReference>
<evidence type="ECO:0000313" key="1">
    <source>
        <dbReference type="EMBL" id="KFV14133.1"/>
    </source>
</evidence>
<dbReference type="PANTHER" id="PTHR47401">
    <property type="entry name" value="INTERLEUKIN-4"/>
    <property type="match status" value="1"/>
</dbReference>
<proteinExistence type="predicted"/>
<dbReference type="GO" id="GO:0005136">
    <property type="term" value="F:interleukin-4 receptor binding"/>
    <property type="evidence" value="ECO:0007669"/>
    <property type="project" value="InterPro"/>
</dbReference>
<feature type="non-terminal residue" evidence="1">
    <location>
        <position position="1"/>
    </location>
</feature>
<dbReference type="SUPFAM" id="SSF47266">
    <property type="entry name" value="4-helical cytokines"/>
    <property type="match status" value="1"/>
</dbReference>
<dbReference type="Proteomes" id="UP000053149">
    <property type="component" value="Unassembled WGS sequence"/>
</dbReference>
<dbReference type="GO" id="GO:0005576">
    <property type="term" value="C:extracellular region"/>
    <property type="evidence" value="ECO:0007669"/>
    <property type="project" value="InterPro"/>
</dbReference>
<dbReference type="AlphaFoldDB" id="A0A093CI62"/>